<sequence>MFKEHVHLMRLFSYSNDYLLQIRKQIEVKRKLSSSLLTVEISFFPLNTFHLQQATFHVQPNCYAS</sequence>
<proteinExistence type="predicted"/>
<keyword evidence="2" id="KW-1185">Reference proteome</keyword>
<dbReference type="Proteomes" id="UP000183832">
    <property type="component" value="Unassembled WGS sequence"/>
</dbReference>
<dbReference type="AlphaFoldDB" id="A0A1J1IB45"/>
<protein>
    <submittedName>
        <fullName evidence="1">CLUMA_CG010265, isoform A</fullName>
    </submittedName>
</protein>
<reference evidence="1 2" key="1">
    <citation type="submission" date="2015-04" db="EMBL/GenBank/DDBJ databases">
        <authorList>
            <person name="Syromyatnikov M.Y."/>
            <person name="Popov V.N."/>
        </authorList>
    </citation>
    <scope>NUCLEOTIDE SEQUENCE [LARGE SCALE GENOMIC DNA]</scope>
</reference>
<gene>
    <name evidence="1" type="ORF">CLUMA_CG010265</name>
</gene>
<organism evidence="1 2">
    <name type="scientific">Clunio marinus</name>
    <dbReference type="NCBI Taxonomy" id="568069"/>
    <lineage>
        <taxon>Eukaryota</taxon>
        <taxon>Metazoa</taxon>
        <taxon>Ecdysozoa</taxon>
        <taxon>Arthropoda</taxon>
        <taxon>Hexapoda</taxon>
        <taxon>Insecta</taxon>
        <taxon>Pterygota</taxon>
        <taxon>Neoptera</taxon>
        <taxon>Endopterygota</taxon>
        <taxon>Diptera</taxon>
        <taxon>Nematocera</taxon>
        <taxon>Chironomoidea</taxon>
        <taxon>Chironomidae</taxon>
        <taxon>Clunio</taxon>
    </lineage>
</organism>
<accession>A0A1J1IB45</accession>
<evidence type="ECO:0000313" key="1">
    <source>
        <dbReference type="EMBL" id="CRK96780.1"/>
    </source>
</evidence>
<dbReference type="EMBL" id="CVRI01000044">
    <property type="protein sequence ID" value="CRK96780.1"/>
    <property type="molecule type" value="Genomic_DNA"/>
</dbReference>
<evidence type="ECO:0000313" key="2">
    <source>
        <dbReference type="Proteomes" id="UP000183832"/>
    </source>
</evidence>
<name>A0A1J1IB45_9DIPT</name>